<evidence type="ECO:0000256" key="1">
    <source>
        <dbReference type="SAM" id="Phobius"/>
    </source>
</evidence>
<reference evidence="3" key="1">
    <citation type="submission" date="2018-08" db="EMBL/GenBank/DDBJ databases">
        <authorList>
            <person name="Rodrigo-Torres L."/>
            <person name="Arahal R. D."/>
            <person name="Lucena T."/>
        </authorList>
    </citation>
    <scope>NUCLEOTIDE SEQUENCE [LARGE SCALE GENOMIC DNA]</scope>
    <source>
        <strain evidence="3">CECT 7235</strain>
    </source>
</reference>
<keyword evidence="3" id="KW-1185">Reference proteome</keyword>
<feature type="transmembrane region" description="Helical" evidence="1">
    <location>
        <begin position="36"/>
        <end position="56"/>
    </location>
</feature>
<name>A0A3B0MQ74_9RHOB</name>
<sequence length="131" mass="14203">MTPQQLIDFDARREAVLREHMKTSPKFRALRRDRRVAFAASVVRYGVAVGIMLFLLKAFVISQSGPDGYLATVQPLLSQLPAGSLLAQSVAIDPYSAMLADAFTELTAPDTQSAQNALDGFSRVGPATSEF</sequence>
<organism evidence="2 3">
    <name type="scientific">Roseinatronobacter ekhonensis</name>
    <dbReference type="NCBI Taxonomy" id="254356"/>
    <lineage>
        <taxon>Bacteria</taxon>
        <taxon>Pseudomonadati</taxon>
        <taxon>Pseudomonadota</taxon>
        <taxon>Alphaproteobacteria</taxon>
        <taxon>Rhodobacterales</taxon>
        <taxon>Paracoccaceae</taxon>
        <taxon>Roseinatronobacter</taxon>
    </lineage>
</organism>
<dbReference type="EMBL" id="UIHC01000005">
    <property type="protein sequence ID" value="SUZ31054.1"/>
    <property type="molecule type" value="Genomic_DNA"/>
</dbReference>
<evidence type="ECO:0000313" key="3">
    <source>
        <dbReference type="Proteomes" id="UP000272908"/>
    </source>
</evidence>
<protein>
    <submittedName>
        <fullName evidence="2">Uncharacterized protein</fullName>
    </submittedName>
</protein>
<dbReference type="RefSeq" id="WP_121093346.1">
    <property type="nucleotide sequence ID" value="NZ_UIHC01000005.1"/>
</dbReference>
<dbReference type="AlphaFoldDB" id="A0A3B0MQ74"/>
<proteinExistence type="predicted"/>
<accession>A0A3B0MQ74</accession>
<gene>
    <name evidence="2" type="ORF">ROE7235_00786</name>
</gene>
<keyword evidence="1" id="KW-0812">Transmembrane</keyword>
<dbReference type="Proteomes" id="UP000272908">
    <property type="component" value="Unassembled WGS sequence"/>
</dbReference>
<keyword evidence="1" id="KW-0472">Membrane</keyword>
<evidence type="ECO:0000313" key="2">
    <source>
        <dbReference type="EMBL" id="SUZ31054.1"/>
    </source>
</evidence>
<dbReference type="OrthoDB" id="7864059at2"/>
<keyword evidence="1" id="KW-1133">Transmembrane helix</keyword>